<dbReference type="SUPFAM" id="SSF53756">
    <property type="entry name" value="UDP-Glycosyltransferase/glycogen phosphorylase"/>
    <property type="match status" value="1"/>
</dbReference>
<dbReference type="InterPro" id="IPR001173">
    <property type="entry name" value="Glyco_trans_2-like"/>
</dbReference>
<dbReference type="Gene3D" id="3.90.550.10">
    <property type="entry name" value="Spore Coat Polysaccharide Biosynthesis Protein SpsA, Chain A"/>
    <property type="match status" value="1"/>
</dbReference>
<accession>A0ABX7P3N2</accession>
<dbReference type="PANTHER" id="PTHR43685">
    <property type="entry name" value="GLYCOSYLTRANSFERASE"/>
    <property type="match status" value="1"/>
</dbReference>
<evidence type="ECO:0000313" key="2">
    <source>
        <dbReference type="EMBL" id="QSQ25078.1"/>
    </source>
</evidence>
<dbReference type="InterPro" id="IPR050834">
    <property type="entry name" value="Glycosyltransf_2"/>
</dbReference>
<dbReference type="Pfam" id="PF00535">
    <property type="entry name" value="Glycos_transf_2"/>
    <property type="match status" value="1"/>
</dbReference>
<dbReference type="SUPFAM" id="SSF53448">
    <property type="entry name" value="Nucleotide-diphospho-sugar transferases"/>
    <property type="match status" value="1"/>
</dbReference>
<gene>
    <name evidence="2" type="ORF">JY651_09170</name>
</gene>
<evidence type="ECO:0000313" key="3">
    <source>
        <dbReference type="Proteomes" id="UP000662747"/>
    </source>
</evidence>
<organism evidence="2 3">
    <name type="scientific">Pyxidicoccus parkwayensis</name>
    <dbReference type="NCBI Taxonomy" id="2813578"/>
    <lineage>
        <taxon>Bacteria</taxon>
        <taxon>Pseudomonadati</taxon>
        <taxon>Myxococcota</taxon>
        <taxon>Myxococcia</taxon>
        <taxon>Myxococcales</taxon>
        <taxon>Cystobacterineae</taxon>
        <taxon>Myxococcaceae</taxon>
        <taxon>Pyxidicoccus</taxon>
    </lineage>
</organism>
<sequence>MSPIRVCLVTDELFPYTAGGIGRVTHNLIQDSLSRGADVELHVLLPDIVKAQPSQVELFFGGRVKAHVCAFREPQQGTADEHGTYPHRAAFRDSRWHGESLDLMRYLKAREAEGLHFDVIEFADFRGWAYCTLQEKHLGLAFAGTTISVRLHSSYGTLTHHEPNTLEVENLGRFELERKALLDADVVVAHLPCIADFNRRLYAFDDAWMRKVTVEFPPVVIDAPPRQPAPAIPPTQRNLVFVTKIQPFKQPDVFIRGAVLLMRDWPEYQGKAVLACHSFDPDYLAEVKSLIPADLASRFLFVKPGPDRDVLMRSGVVVITSNYESLNLTAYEASMAGSTLVLNAACLAFGDDSPFVDGANCYKYDGSLDGLAVAMRRGLESPELDAVKWTVSRPYWETRRARPTAPSTSRTPPLVSVVITNRDKGRHLPETLHGLAASTYPEMEVIIVDDASTSAFDLHVLERLERVAAEAGQDLRLIRSPVRRGLAGARNLGLRAARGEYVLSLDAEDCLAPAFIERAVAALEAHAEFSGVVPTAGCFQSEEELAARQFSDFITFLGDCPTYALVANRVSCPSVLLRRSALEKHSYNEALQGYEDWDLFLRLVHSGCRFLVTNQVHVFTRRRQDVSLSEGDRRRHFQWLARMYESVPVPLSPAVRLFGMLAHSREAMVDPHGAVHPVASVSAPAQAEPPPQPVERPLRYDVVDFMNSAIKRLPLVHPLLKHAASAMSGGGEEAGAKEQNLPSPLRYAVVDQVNGLLKRAPFLHGALRRTAGKVI</sequence>
<dbReference type="InterPro" id="IPR029044">
    <property type="entry name" value="Nucleotide-diphossugar_trans"/>
</dbReference>
<dbReference type="PANTHER" id="PTHR43685:SF2">
    <property type="entry name" value="GLYCOSYLTRANSFERASE 2-LIKE DOMAIN-CONTAINING PROTEIN"/>
    <property type="match status" value="1"/>
</dbReference>
<dbReference type="Gene3D" id="3.40.50.2000">
    <property type="entry name" value="Glycogen Phosphorylase B"/>
    <property type="match status" value="2"/>
</dbReference>
<proteinExistence type="predicted"/>
<reference evidence="2 3" key="1">
    <citation type="submission" date="2021-02" db="EMBL/GenBank/DDBJ databases">
        <title>De Novo genome assembly of isolated myxobacteria.</title>
        <authorList>
            <person name="Stevens D.C."/>
        </authorList>
    </citation>
    <scope>NUCLEOTIDE SEQUENCE [LARGE SCALE GENOMIC DNA]</scope>
    <source>
        <strain evidence="3">SCPEA02</strain>
    </source>
</reference>
<name>A0ABX7P3N2_9BACT</name>
<dbReference type="CDD" id="cd00761">
    <property type="entry name" value="Glyco_tranf_GTA_type"/>
    <property type="match status" value="1"/>
</dbReference>
<dbReference type="RefSeq" id="WP_206726635.1">
    <property type="nucleotide sequence ID" value="NZ_CP071090.1"/>
</dbReference>
<dbReference type="EMBL" id="CP071090">
    <property type="protein sequence ID" value="QSQ25078.1"/>
    <property type="molecule type" value="Genomic_DNA"/>
</dbReference>
<protein>
    <submittedName>
        <fullName evidence="2">Glycosyltransferase</fullName>
    </submittedName>
</protein>
<feature type="domain" description="Glycosyltransferase 2-like" evidence="1">
    <location>
        <begin position="416"/>
        <end position="578"/>
    </location>
</feature>
<dbReference type="Proteomes" id="UP000662747">
    <property type="component" value="Chromosome"/>
</dbReference>
<keyword evidence="3" id="KW-1185">Reference proteome</keyword>
<evidence type="ECO:0000259" key="1">
    <source>
        <dbReference type="Pfam" id="PF00535"/>
    </source>
</evidence>